<evidence type="ECO:0000256" key="1">
    <source>
        <dbReference type="ARBA" id="ARBA00001974"/>
    </source>
</evidence>
<dbReference type="InterPro" id="IPR015939">
    <property type="entry name" value="Fum_Rdtase/Succ_DH_flav-like_C"/>
</dbReference>
<keyword evidence="6" id="KW-0662">Pyridine nucleotide biosynthesis</keyword>
<evidence type="ECO:0000256" key="9">
    <source>
        <dbReference type="ARBA" id="ARBA00048305"/>
    </source>
</evidence>
<dbReference type="InterPro" id="IPR027477">
    <property type="entry name" value="Succ_DH/fumarate_Rdtase_cat_sf"/>
</dbReference>
<evidence type="ECO:0000256" key="4">
    <source>
        <dbReference type="ARBA" id="ARBA00012173"/>
    </source>
</evidence>
<evidence type="ECO:0000259" key="11">
    <source>
        <dbReference type="Pfam" id="PF00890"/>
    </source>
</evidence>
<evidence type="ECO:0000259" key="12">
    <source>
        <dbReference type="Pfam" id="PF02910"/>
    </source>
</evidence>
<dbReference type="Gene3D" id="3.90.700.10">
    <property type="entry name" value="Succinate dehydrogenase/fumarate reductase flavoprotein, catalytic domain"/>
    <property type="match status" value="1"/>
</dbReference>
<dbReference type="SUPFAM" id="SSF46977">
    <property type="entry name" value="Succinate dehydrogenase/fumarate reductase flavoprotein C-terminal domain"/>
    <property type="match status" value="1"/>
</dbReference>
<dbReference type="InterPro" id="IPR036188">
    <property type="entry name" value="FAD/NAD-bd_sf"/>
</dbReference>
<dbReference type="EC" id="1.4.3.16" evidence="4"/>
<dbReference type="RefSeq" id="WP_342626989.1">
    <property type="nucleotide sequence ID" value="NZ_CP152276.1"/>
</dbReference>
<dbReference type="InterPro" id="IPR003953">
    <property type="entry name" value="FAD-dep_OxRdtase_2_FAD-bd"/>
</dbReference>
<evidence type="ECO:0000313" key="14">
    <source>
        <dbReference type="Proteomes" id="UP001449795"/>
    </source>
</evidence>
<comment type="catalytic activity">
    <reaction evidence="9">
        <text>L-aspartate + O2 = iminosuccinate + H2O2</text>
        <dbReference type="Rhea" id="RHEA:25876"/>
        <dbReference type="ChEBI" id="CHEBI:15379"/>
        <dbReference type="ChEBI" id="CHEBI:16240"/>
        <dbReference type="ChEBI" id="CHEBI:29991"/>
        <dbReference type="ChEBI" id="CHEBI:77875"/>
        <dbReference type="EC" id="1.4.3.16"/>
    </reaction>
    <physiologicalReaction direction="left-to-right" evidence="9">
        <dbReference type="Rhea" id="RHEA:25877"/>
    </physiologicalReaction>
</comment>
<protein>
    <recommendedName>
        <fullName evidence="4">L-aspartate oxidase</fullName>
        <ecNumber evidence="4">1.4.3.16</ecNumber>
    </recommendedName>
</protein>
<gene>
    <name evidence="13" type="ORF">AAC691_11515</name>
</gene>
<dbReference type="PRINTS" id="PR00368">
    <property type="entry name" value="FADPNR"/>
</dbReference>
<evidence type="ECO:0000256" key="3">
    <source>
        <dbReference type="ARBA" id="ARBA00008562"/>
    </source>
</evidence>
<evidence type="ECO:0000256" key="8">
    <source>
        <dbReference type="ARBA" id="ARBA00023002"/>
    </source>
</evidence>
<keyword evidence="10" id="KW-0472">Membrane</keyword>
<reference evidence="13 14" key="1">
    <citation type="submission" date="2024-04" db="EMBL/GenBank/DDBJ databases">
        <title>Complete genome sequence of Nguyenibacter vanlangesis HBCM-1154, a strain capable of nitrogen fixation, IAA production, and phosphorus solubilization isolated from sugarcane soil.</title>
        <authorList>
            <person name="MY HANH P."/>
        </authorList>
    </citation>
    <scope>NUCLEOTIDE SEQUENCE [LARGE SCALE GENOMIC DNA]</scope>
    <source>
        <strain evidence="13 14">HBCM 1154</strain>
    </source>
</reference>
<dbReference type="InterPro" id="IPR037099">
    <property type="entry name" value="Fum_R/Succ_DH_flav-like_C_sf"/>
</dbReference>
<dbReference type="Pfam" id="PF02910">
    <property type="entry name" value="Succ_DH_flav_C"/>
    <property type="match status" value="1"/>
</dbReference>
<dbReference type="Gene3D" id="3.50.50.60">
    <property type="entry name" value="FAD/NAD(P)-binding domain"/>
    <property type="match status" value="1"/>
</dbReference>
<dbReference type="PANTHER" id="PTHR42716:SF2">
    <property type="entry name" value="L-ASPARTATE OXIDASE, CHLOROPLASTIC"/>
    <property type="match status" value="1"/>
</dbReference>
<feature type="transmembrane region" description="Helical" evidence="10">
    <location>
        <begin position="12"/>
        <end position="30"/>
    </location>
</feature>
<dbReference type="NCBIfam" id="NF005701">
    <property type="entry name" value="PRK07512.1"/>
    <property type="match status" value="1"/>
</dbReference>
<keyword evidence="5" id="KW-0285">Flavoprotein</keyword>
<evidence type="ECO:0000256" key="10">
    <source>
        <dbReference type="SAM" id="Phobius"/>
    </source>
</evidence>
<dbReference type="PANTHER" id="PTHR42716">
    <property type="entry name" value="L-ASPARTATE OXIDASE"/>
    <property type="match status" value="1"/>
</dbReference>
<keyword evidence="10" id="KW-1133">Transmembrane helix</keyword>
<keyword evidence="14" id="KW-1185">Reference proteome</keyword>
<evidence type="ECO:0000313" key="13">
    <source>
        <dbReference type="EMBL" id="XAE40968.1"/>
    </source>
</evidence>
<proteinExistence type="inferred from homology"/>
<feature type="domain" description="Fumarate reductase/succinate dehydrogenase flavoprotein-like C-terminal" evidence="12">
    <location>
        <begin position="466"/>
        <end position="492"/>
    </location>
</feature>
<dbReference type="EMBL" id="CP152276">
    <property type="protein sequence ID" value="XAE40968.1"/>
    <property type="molecule type" value="Genomic_DNA"/>
</dbReference>
<evidence type="ECO:0000256" key="7">
    <source>
        <dbReference type="ARBA" id="ARBA00022827"/>
    </source>
</evidence>
<comment type="pathway">
    <text evidence="2">Cofactor biosynthesis; NAD(+) biosynthesis; iminoaspartate from L-aspartate (oxidase route): step 1/1.</text>
</comment>
<dbReference type="GO" id="GO:0008734">
    <property type="term" value="F:L-aspartate oxidase activity"/>
    <property type="evidence" value="ECO:0007669"/>
    <property type="project" value="UniProtKB-EC"/>
</dbReference>
<dbReference type="SUPFAM" id="SSF51905">
    <property type="entry name" value="FAD/NAD(P)-binding domain"/>
    <property type="match status" value="1"/>
</dbReference>
<accession>A0ABZ3CZP0</accession>
<organism evidence="13 14">
    <name type="scientific">Nguyenibacter vanlangensis</name>
    <dbReference type="NCBI Taxonomy" id="1216886"/>
    <lineage>
        <taxon>Bacteria</taxon>
        <taxon>Pseudomonadati</taxon>
        <taxon>Pseudomonadota</taxon>
        <taxon>Alphaproteobacteria</taxon>
        <taxon>Acetobacterales</taxon>
        <taxon>Acetobacteraceae</taxon>
        <taxon>Nguyenibacter</taxon>
    </lineage>
</organism>
<dbReference type="Proteomes" id="UP001449795">
    <property type="component" value="Chromosome"/>
</dbReference>
<name>A0ABZ3CZP0_9PROT</name>
<dbReference type="InterPro" id="IPR005288">
    <property type="entry name" value="NadB"/>
</dbReference>
<comment type="cofactor">
    <cofactor evidence="1">
        <name>FAD</name>
        <dbReference type="ChEBI" id="CHEBI:57692"/>
    </cofactor>
</comment>
<keyword evidence="7" id="KW-0274">FAD</keyword>
<feature type="domain" description="FAD-dependent oxidoreductase 2 FAD-binding" evidence="11">
    <location>
        <begin position="16"/>
        <end position="380"/>
    </location>
</feature>
<dbReference type="Pfam" id="PF00890">
    <property type="entry name" value="FAD_binding_2"/>
    <property type="match status" value="1"/>
</dbReference>
<evidence type="ECO:0000256" key="5">
    <source>
        <dbReference type="ARBA" id="ARBA00022630"/>
    </source>
</evidence>
<sequence length="539" mass="53847">MTGGTMPGPSGLAGQVVVAGAGLAGMAVALRMRRPCILLSPAPLARDAASTLAQGGIAAAIGPGDGPALHARDTLAVGAGLCDPAVVAAVTAAAPGAIAALQALGVIFDVGADGAPDLHLEAAHSRPRIAHAAGDGTGAEIMRALAAQVRATPRITVLEGAALRRVLVQGGRVAGVRIAHAGGDAVLPTGACVIATGGVGALFPVTTSPPGGLGHGLACAARAGAVLRDLEFVQFHPTALAAGAEDAGGARPLVSEAVRGAGAILVDESGARFTDELAPRDMVARAIAAHLAAGHRVMLDARAATGGRFAAHFPAIARACLARGIDPDRQPIPVRPAAHYHMGGIETDLNGRSTVPGLWACGEAASTGLHGANRLASNSLLEAFVCGGFVARDLDGAILQTQHLETPHLPAGTDDPAGPPAALGIEPADIRAGIGRAAGILRDAGGLARAARALAPHAAHDDRALVGAMLCLSALLRRESRGAHCRRDYPMTAARAVHTRLTLDEAMAMLVAMPAAMPIDLAESDLAESEQPADGMLVP</sequence>
<dbReference type="Gene3D" id="1.20.58.100">
    <property type="entry name" value="Fumarate reductase/succinate dehydrogenase flavoprotein-like, C-terminal domain"/>
    <property type="match status" value="1"/>
</dbReference>
<evidence type="ECO:0000256" key="2">
    <source>
        <dbReference type="ARBA" id="ARBA00004950"/>
    </source>
</evidence>
<dbReference type="SUPFAM" id="SSF56425">
    <property type="entry name" value="Succinate dehydrogenase/fumarate reductase flavoprotein, catalytic domain"/>
    <property type="match status" value="1"/>
</dbReference>
<keyword evidence="10" id="KW-0812">Transmembrane</keyword>
<keyword evidence="8 13" id="KW-0560">Oxidoreductase</keyword>
<comment type="similarity">
    <text evidence="3">Belongs to the FAD-dependent oxidoreductase 2 family. NadB subfamily.</text>
</comment>
<evidence type="ECO:0000256" key="6">
    <source>
        <dbReference type="ARBA" id="ARBA00022642"/>
    </source>
</evidence>